<keyword evidence="3" id="KW-1185">Reference proteome</keyword>
<feature type="compositionally biased region" description="Acidic residues" evidence="1">
    <location>
        <begin position="23"/>
        <end position="46"/>
    </location>
</feature>
<dbReference type="EMBL" id="LXQA010015512">
    <property type="protein sequence ID" value="MCH89121.1"/>
    <property type="molecule type" value="Genomic_DNA"/>
</dbReference>
<proteinExistence type="predicted"/>
<dbReference type="Proteomes" id="UP000265520">
    <property type="component" value="Unassembled WGS sequence"/>
</dbReference>
<organism evidence="2 3">
    <name type="scientific">Trifolium medium</name>
    <dbReference type="NCBI Taxonomy" id="97028"/>
    <lineage>
        <taxon>Eukaryota</taxon>
        <taxon>Viridiplantae</taxon>
        <taxon>Streptophyta</taxon>
        <taxon>Embryophyta</taxon>
        <taxon>Tracheophyta</taxon>
        <taxon>Spermatophyta</taxon>
        <taxon>Magnoliopsida</taxon>
        <taxon>eudicotyledons</taxon>
        <taxon>Gunneridae</taxon>
        <taxon>Pentapetalae</taxon>
        <taxon>rosids</taxon>
        <taxon>fabids</taxon>
        <taxon>Fabales</taxon>
        <taxon>Fabaceae</taxon>
        <taxon>Papilionoideae</taxon>
        <taxon>50 kb inversion clade</taxon>
        <taxon>NPAAA clade</taxon>
        <taxon>Hologalegina</taxon>
        <taxon>IRL clade</taxon>
        <taxon>Trifolieae</taxon>
        <taxon>Trifolium</taxon>
    </lineage>
</organism>
<comment type="caution">
    <text evidence="2">The sequence shown here is derived from an EMBL/GenBank/DDBJ whole genome shotgun (WGS) entry which is preliminary data.</text>
</comment>
<accession>A0A392MP32</accession>
<name>A0A392MP32_9FABA</name>
<sequence>MVMEPATVIGGQQRMMNQTAHDNDEEELEYDDEEELEQDDDDSDTI</sequence>
<reference evidence="2 3" key="1">
    <citation type="journal article" date="2018" name="Front. Plant Sci.">
        <title>Red Clover (Trifolium pratense) and Zigzag Clover (T. medium) - A Picture of Genomic Similarities and Differences.</title>
        <authorList>
            <person name="Dluhosova J."/>
            <person name="Istvanek J."/>
            <person name="Nedelnik J."/>
            <person name="Repkova J."/>
        </authorList>
    </citation>
    <scope>NUCLEOTIDE SEQUENCE [LARGE SCALE GENOMIC DNA]</scope>
    <source>
        <strain evidence="3">cv. 10/8</strain>
        <tissue evidence="2">Leaf</tissue>
    </source>
</reference>
<feature type="region of interest" description="Disordered" evidence="1">
    <location>
        <begin position="1"/>
        <end position="46"/>
    </location>
</feature>
<gene>
    <name evidence="2" type="ORF">A2U01_0010014</name>
</gene>
<evidence type="ECO:0000256" key="1">
    <source>
        <dbReference type="SAM" id="MobiDB-lite"/>
    </source>
</evidence>
<evidence type="ECO:0000313" key="2">
    <source>
        <dbReference type="EMBL" id="MCH89121.1"/>
    </source>
</evidence>
<dbReference type="AlphaFoldDB" id="A0A392MP32"/>
<protein>
    <submittedName>
        <fullName evidence="2">Uncharacterized protein</fullName>
    </submittedName>
</protein>
<evidence type="ECO:0000313" key="3">
    <source>
        <dbReference type="Proteomes" id="UP000265520"/>
    </source>
</evidence>